<name>A0A5B8T2P6_LEUPS</name>
<evidence type="ECO:0000313" key="1">
    <source>
        <dbReference type="EMBL" id="MDG9733436.1"/>
    </source>
</evidence>
<dbReference type="Proteomes" id="UP001529201">
    <property type="component" value="Unassembled WGS sequence"/>
</dbReference>
<sequence length="90" mass="10599">MSENYTLPIDGNWTTEDIVIVSNFVDAILSVYENGVSRDELVQHYNKYRVVMPAKSEQKRFDKDFERQTGHSIYRVTKLLQTSTEKRVRL</sequence>
<gene>
    <name evidence="2" type="ORF">FGL85_09125</name>
    <name evidence="1" type="ORF">P1N92_04785</name>
</gene>
<reference evidence="1 4" key="2">
    <citation type="submission" date="2023-02" db="EMBL/GenBank/DDBJ databases">
        <title>Antimicrobial susceptibility testing and tentative epidemiological cut-off values for Lactobacillaceae family species intended for ingestion.</title>
        <authorList>
            <person name="Noehr-Meldgaard K."/>
            <person name="Struve C."/>
            <person name="Ingmer H."/>
            <person name="Koza A."/>
            <person name="Al-Nakeeb K."/>
            <person name="Agersoe Y."/>
        </authorList>
    </citation>
    <scope>NUCLEOTIDE SEQUENCE [LARGE SCALE GENOMIC DNA]</scope>
    <source>
        <strain evidence="1 4">DSM 20193</strain>
    </source>
</reference>
<proteinExistence type="predicted"/>
<dbReference type="Pfam" id="PF05256">
    <property type="entry name" value="UPF0223"/>
    <property type="match status" value="1"/>
</dbReference>
<dbReference type="InterPro" id="IPR007920">
    <property type="entry name" value="UPF0223"/>
</dbReference>
<dbReference type="AlphaFoldDB" id="A0A5B8T2P6"/>
<dbReference type="GeneID" id="64345017"/>
<dbReference type="Proteomes" id="UP000321296">
    <property type="component" value="Chromosome"/>
</dbReference>
<evidence type="ECO:0000313" key="3">
    <source>
        <dbReference type="Proteomes" id="UP000321296"/>
    </source>
</evidence>
<reference evidence="2 3" key="1">
    <citation type="submission" date="2019-06" db="EMBL/GenBank/DDBJ databases">
        <title>Genome analyses of bacteria isolated from kimchi.</title>
        <authorList>
            <person name="Lee S."/>
            <person name="Ahn S."/>
            <person name="Roh S."/>
        </authorList>
    </citation>
    <scope>NUCLEOTIDE SEQUENCE [LARGE SCALE GENOMIC DNA]</scope>
    <source>
        <strain evidence="2 3">CBA3630</strain>
    </source>
</reference>
<keyword evidence="4" id="KW-1185">Reference proteome</keyword>
<dbReference type="EMBL" id="CP042383">
    <property type="protein sequence ID" value="QEA42647.1"/>
    <property type="molecule type" value="Genomic_DNA"/>
</dbReference>
<evidence type="ECO:0000313" key="2">
    <source>
        <dbReference type="EMBL" id="QEA42647.1"/>
    </source>
</evidence>
<organism evidence="2 3">
    <name type="scientific">Leuconostoc pseudomesenteroides</name>
    <dbReference type="NCBI Taxonomy" id="33968"/>
    <lineage>
        <taxon>Bacteria</taxon>
        <taxon>Bacillati</taxon>
        <taxon>Bacillota</taxon>
        <taxon>Bacilli</taxon>
        <taxon>Lactobacillales</taxon>
        <taxon>Lactobacillaceae</taxon>
        <taxon>Leuconostoc</taxon>
    </lineage>
</organism>
<protein>
    <submittedName>
        <fullName evidence="2">UPF0223 family protein</fullName>
    </submittedName>
</protein>
<accession>A0A5B8T2P6</accession>
<dbReference type="RefSeq" id="WP_010276291.1">
    <property type="nucleotide sequence ID" value="NZ_CP042383.1"/>
</dbReference>
<dbReference type="KEGG" id="lpse:FGL85_09125"/>
<dbReference type="NCBIfam" id="NF003353">
    <property type="entry name" value="PRK04387.1"/>
    <property type="match status" value="1"/>
</dbReference>
<evidence type="ECO:0000313" key="4">
    <source>
        <dbReference type="Proteomes" id="UP001529201"/>
    </source>
</evidence>
<dbReference type="InterPro" id="IPR023324">
    <property type="entry name" value="BH2638-like_sf"/>
</dbReference>
<dbReference type="SUPFAM" id="SSF158504">
    <property type="entry name" value="BH2638-like"/>
    <property type="match status" value="1"/>
</dbReference>
<dbReference type="Gene3D" id="1.10.220.80">
    <property type="entry name" value="BH2638-like"/>
    <property type="match status" value="1"/>
</dbReference>
<dbReference type="EMBL" id="JARGDN010000004">
    <property type="protein sequence ID" value="MDG9733436.1"/>
    <property type="molecule type" value="Genomic_DNA"/>
</dbReference>